<proteinExistence type="inferred from homology"/>
<accession>A0A2U1PY31</accession>
<keyword evidence="11" id="KW-0812">Transmembrane</keyword>
<comment type="similarity">
    <text evidence="2">Belongs to the plant LTP family.</text>
</comment>
<dbReference type="Proteomes" id="UP000245207">
    <property type="component" value="Unassembled WGS sequence"/>
</dbReference>
<dbReference type="PRINTS" id="PR00382">
    <property type="entry name" value="LIPIDTRNSFER"/>
</dbReference>
<gene>
    <name evidence="14" type="ORF">CTI12_AA099250</name>
</gene>
<dbReference type="GO" id="GO:0008289">
    <property type="term" value="F:lipid binding"/>
    <property type="evidence" value="ECO:0007669"/>
    <property type="project" value="UniProtKB-KW"/>
</dbReference>
<evidence type="ECO:0000259" key="13">
    <source>
        <dbReference type="SMART" id="SM00499"/>
    </source>
</evidence>
<comment type="caution">
    <text evidence="14">The sequence shown here is derived from an EMBL/GenBank/DDBJ whole genome shotgun (WGS) entry which is preliminary data.</text>
</comment>
<evidence type="ECO:0000256" key="10">
    <source>
        <dbReference type="ARBA" id="ARBA00023288"/>
    </source>
</evidence>
<keyword evidence="5" id="KW-0336">GPI-anchor</keyword>
<dbReference type="InterPro" id="IPR016140">
    <property type="entry name" value="Bifunc_inhib/LTP/seed_store"/>
</dbReference>
<keyword evidence="4" id="KW-1003">Cell membrane</keyword>
<comment type="subcellular location">
    <subcellularLocation>
        <location evidence="1">Cell membrane</location>
        <topology evidence="1">Lipid-anchor</topology>
        <topology evidence="1">GPI-anchor</topology>
    </subcellularLocation>
</comment>
<keyword evidence="8" id="KW-1015">Disulfide bond</keyword>
<evidence type="ECO:0000256" key="7">
    <source>
        <dbReference type="ARBA" id="ARBA00023121"/>
    </source>
</evidence>
<dbReference type="SUPFAM" id="SSF47699">
    <property type="entry name" value="Bifunctional inhibitor/lipid-transfer protein/seed storage 2S albumin"/>
    <property type="match status" value="1"/>
</dbReference>
<evidence type="ECO:0000256" key="8">
    <source>
        <dbReference type="ARBA" id="ARBA00023157"/>
    </source>
</evidence>
<dbReference type="InterPro" id="IPR000528">
    <property type="entry name" value="Plant_nsLTP"/>
</dbReference>
<dbReference type="SMART" id="SM00499">
    <property type="entry name" value="AAI"/>
    <property type="match status" value="1"/>
</dbReference>
<reference evidence="14 15" key="1">
    <citation type="journal article" date="2018" name="Mol. Plant">
        <title>The genome of Artemisia annua provides insight into the evolution of Asteraceae family and artemisinin biosynthesis.</title>
        <authorList>
            <person name="Shen Q."/>
            <person name="Zhang L."/>
            <person name="Liao Z."/>
            <person name="Wang S."/>
            <person name="Yan T."/>
            <person name="Shi P."/>
            <person name="Liu M."/>
            <person name="Fu X."/>
            <person name="Pan Q."/>
            <person name="Wang Y."/>
            <person name="Lv Z."/>
            <person name="Lu X."/>
            <person name="Zhang F."/>
            <person name="Jiang W."/>
            <person name="Ma Y."/>
            <person name="Chen M."/>
            <person name="Hao X."/>
            <person name="Li L."/>
            <person name="Tang Y."/>
            <person name="Lv G."/>
            <person name="Zhou Y."/>
            <person name="Sun X."/>
            <person name="Brodelius P.E."/>
            <person name="Rose J.K.C."/>
            <person name="Tang K."/>
        </authorList>
    </citation>
    <scope>NUCLEOTIDE SEQUENCE [LARGE SCALE GENOMIC DNA]</scope>
    <source>
        <strain evidence="15">cv. Huhao1</strain>
        <tissue evidence="14">Leaf</tissue>
    </source>
</reference>
<evidence type="ECO:0000256" key="4">
    <source>
        <dbReference type="ARBA" id="ARBA00022475"/>
    </source>
</evidence>
<evidence type="ECO:0000256" key="11">
    <source>
        <dbReference type="SAM" id="Phobius"/>
    </source>
</evidence>
<evidence type="ECO:0000313" key="15">
    <source>
        <dbReference type="Proteomes" id="UP000245207"/>
    </source>
</evidence>
<keyword evidence="10" id="KW-0449">Lipoprotein</keyword>
<dbReference type="PANTHER" id="PTHR33044">
    <property type="entry name" value="BIFUNCTIONAL INHIBITOR/LIPID-TRANSFER PROTEIN/SEED STORAGE 2S ALBUMIN SUPERFAMILY PROTEIN-RELATED"/>
    <property type="match status" value="1"/>
</dbReference>
<evidence type="ECO:0000256" key="1">
    <source>
        <dbReference type="ARBA" id="ARBA00004609"/>
    </source>
</evidence>
<dbReference type="GO" id="GO:0006869">
    <property type="term" value="P:lipid transport"/>
    <property type="evidence" value="ECO:0007669"/>
    <property type="project" value="InterPro"/>
</dbReference>
<dbReference type="InterPro" id="IPR043325">
    <property type="entry name" value="LTSS"/>
</dbReference>
<dbReference type="STRING" id="35608.A0A2U1PY31"/>
<name>A0A2U1PY31_ARTAN</name>
<dbReference type="GO" id="GO:0005886">
    <property type="term" value="C:plasma membrane"/>
    <property type="evidence" value="ECO:0007669"/>
    <property type="project" value="UniProtKB-SubCell"/>
</dbReference>
<feature type="transmembrane region" description="Helical" evidence="11">
    <location>
        <begin position="160"/>
        <end position="178"/>
    </location>
</feature>
<evidence type="ECO:0000256" key="3">
    <source>
        <dbReference type="ARBA" id="ARBA00022448"/>
    </source>
</evidence>
<keyword evidence="6 12" id="KW-0732">Signal</keyword>
<evidence type="ECO:0000256" key="2">
    <source>
        <dbReference type="ARBA" id="ARBA00009748"/>
    </source>
</evidence>
<feature type="signal peptide" evidence="12">
    <location>
        <begin position="1"/>
        <end position="22"/>
    </location>
</feature>
<dbReference type="CDD" id="cd00010">
    <property type="entry name" value="AAI_LTSS"/>
    <property type="match status" value="1"/>
</dbReference>
<evidence type="ECO:0000256" key="5">
    <source>
        <dbReference type="ARBA" id="ARBA00022622"/>
    </source>
</evidence>
<dbReference type="EMBL" id="PKPP01000616">
    <property type="protein sequence ID" value="PWA90603.1"/>
    <property type="molecule type" value="Genomic_DNA"/>
</dbReference>
<evidence type="ECO:0000256" key="12">
    <source>
        <dbReference type="SAM" id="SignalP"/>
    </source>
</evidence>
<dbReference type="InterPro" id="IPR036312">
    <property type="entry name" value="Bifun_inhib/LTP/seed_sf"/>
</dbReference>
<sequence>MGSRRFLIWLAIVMVLVSLSKGDFDQDKQRCGQTLIGLSTCLPYVSGQAKAPTMACCTGLKPVVEKSHVCLCILVKDRNDPGLNIKINATLALGLPDTCNTPTNASDCPRLMNLPPNSPDAKIFYDYDNSNHTASLGNASNGKSGSSSDVKSDAGRGKKWLGVEMISSFVYLIVIFLLQIA</sequence>
<feature type="domain" description="Bifunctional inhibitor/plant lipid transfer protein/seed storage helical" evidence="13">
    <location>
        <begin position="31"/>
        <end position="108"/>
    </location>
</feature>
<keyword evidence="11" id="KW-1133">Transmembrane helix</keyword>
<dbReference type="AlphaFoldDB" id="A0A2U1PY31"/>
<keyword evidence="11" id="KW-0472">Membrane</keyword>
<keyword evidence="7" id="KW-0446">Lipid-binding</keyword>
<feature type="chain" id="PRO_5015649709" description="Bifunctional inhibitor/plant lipid transfer protein/seed storage helical domain-containing protein" evidence="12">
    <location>
        <begin position="23"/>
        <end position="181"/>
    </location>
</feature>
<keyword evidence="3" id="KW-0813">Transport</keyword>
<dbReference type="GO" id="GO:0098552">
    <property type="term" value="C:side of membrane"/>
    <property type="evidence" value="ECO:0007669"/>
    <property type="project" value="UniProtKB-KW"/>
</dbReference>
<evidence type="ECO:0000256" key="6">
    <source>
        <dbReference type="ARBA" id="ARBA00022729"/>
    </source>
</evidence>
<dbReference type="Pfam" id="PF14368">
    <property type="entry name" value="LTP_2"/>
    <property type="match status" value="1"/>
</dbReference>
<dbReference type="Gene3D" id="1.10.110.10">
    <property type="entry name" value="Plant lipid-transfer and hydrophobic proteins"/>
    <property type="match status" value="1"/>
</dbReference>
<evidence type="ECO:0000256" key="9">
    <source>
        <dbReference type="ARBA" id="ARBA00023180"/>
    </source>
</evidence>
<evidence type="ECO:0000313" key="14">
    <source>
        <dbReference type="EMBL" id="PWA90603.1"/>
    </source>
</evidence>
<keyword evidence="15" id="KW-1185">Reference proteome</keyword>
<protein>
    <recommendedName>
        <fullName evidence="13">Bifunctional inhibitor/plant lipid transfer protein/seed storage helical domain-containing protein</fullName>
    </recommendedName>
</protein>
<organism evidence="14 15">
    <name type="scientific">Artemisia annua</name>
    <name type="common">Sweet wormwood</name>
    <dbReference type="NCBI Taxonomy" id="35608"/>
    <lineage>
        <taxon>Eukaryota</taxon>
        <taxon>Viridiplantae</taxon>
        <taxon>Streptophyta</taxon>
        <taxon>Embryophyta</taxon>
        <taxon>Tracheophyta</taxon>
        <taxon>Spermatophyta</taxon>
        <taxon>Magnoliopsida</taxon>
        <taxon>eudicotyledons</taxon>
        <taxon>Gunneridae</taxon>
        <taxon>Pentapetalae</taxon>
        <taxon>asterids</taxon>
        <taxon>campanulids</taxon>
        <taxon>Asterales</taxon>
        <taxon>Asteraceae</taxon>
        <taxon>Asteroideae</taxon>
        <taxon>Anthemideae</taxon>
        <taxon>Artemisiinae</taxon>
        <taxon>Artemisia</taxon>
    </lineage>
</organism>
<dbReference type="OrthoDB" id="1938537at2759"/>
<keyword evidence="9" id="KW-0325">Glycoprotein</keyword>